<sequence>MRQIKPVGTLATLFAVGTVAATLPAVAEQKMESVNLTDIRGMKFCEFLLISDKDVVIYNTSASNGCPEDTWKALDTASIAAAHGVGKVQLNGPHFWIMDEQTIGLGDTGTFGGIEARYAATLPLSALGSGTGSTPYAPYTSAKDQTMVFRAGQPVYQLIGPDGSTYILNAYGAEVQDGDPANLATQLSPAEGWAFQVQIPAEDLTIRGSSETPVHMVGDDLHQYYTRLE</sequence>
<dbReference type="RefSeq" id="WP_106203051.1">
    <property type="nucleotide sequence ID" value="NZ_PVTD01000001.1"/>
</dbReference>
<dbReference type="OrthoDB" id="9780765at2"/>
<feature type="chain" id="PRO_5015765254" evidence="1">
    <location>
        <begin position="28"/>
        <end position="229"/>
    </location>
</feature>
<keyword evidence="1" id="KW-0732">Signal</keyword>
<keyword evidence="3" id="KW-1185">Reference proteome</keyword>
<dbReference type="EMBL" id="PVTD01000001">
    <property type="protein sequence ID" value="PRY26259.1"/>
    <property type="molecule type" value="Genomic_DNA"/>
</dbReference>
<evidence type="ECO:0000256" key="1">
    <source>
        <dbReference type="SAM" id="SignalP"/>
    </source>
</evidence>
<comment type="caution">
    <text evidence="2">The sequence shown here is derived from an EMBL/GenBank/DDBJ whole genome shotgun (WGS) entry which is preliminary data.</text>
</comment>
<reference evidence="2 3" key="1">
    <citation type="submission" date="2018-03" db="EMBL/GenBank/DDBJ databases">
        <title>Genomic Encyclopedia of Archaeal and Bacterial Type Strains, Phase II (KMG-II): from individual species to whole genera.</title>
        <authorList>
            <person name="Goeker M."/>
        </authorList>
    </citation>
    <scope>NUCLEOTIDE SEQUENCE [LARGE SCALE GENOMIC DNA]</scope>
    <source>
        <strain evidence="2 3">DSM 29328</strain>
    </source>
</reference>
<accession>A0A2T0RYK1</accession>
<protein>
    <submittedName>
        <fullName evidence="2">Uncharacterized protein</fullName>
    </submittedName>
</protein>
<evidence type="ECO:0000313" key="2">
    <source>
        <dbReference type="EMBL" id="PRY26259.1"/>
    </source>
</evidence>
<proteinExistence type="predicted"/>
<name>A0A2T0RYK1_9RHOB</name>
<gene>
    <name evidence="2" type="ORF">CLV78_101354</name>
</gene>
<dbReference type="Proteomes" id="UP000239480">
    <property type="component" value="Unassembled WGS sequence"/>
</dbReference>
<dbReference type="AlphaFoldDB" id="A0A2T0RYK1"/>
<organism evidence="2 3">
    <name type="scientific">Aliiruegeria haliotis</name>
    <dbReference type="NCBI Taxonomy" id="1280846"/>
    <lineage>
        <taxon>Bacteria</taxon>
        <taxon>Pseudomonadati</taxon>
        <taxon>Pseudomonadota</taxon>
        <taxon>Alphaproteobacteria</taxon>
        <taxon>Rhodobacterales</taxon>
        <taxon>Roseobacteraceae</taxon>
        <taxon>Aliiruegeria</taxon>
    </lineage>
</organism>
<feature type="signal peptide" evidence="1">
    <location>
        <begin position="1"/>
        <end position="27"/>
    </location>
</feature>
<evidence type="ECO:0000313" key="3">
    <source>
        <dbReference type="Proteomes" id="UP000239480"/>
    </source>
</evidence>